<organism evidence="2 3">
    <name type="scientific">Artemisia annua</name>
    <name type="common">Sweet wormwood</name>
    <dbReference type="NCBI Taxonomy" id="35608"/>
    <lineage>
        <taxon>Eukaryota</taxon>
        <taxon>Viridiplantae</taxon>
        <taxon>Streptophyta</taxon>
        <taxon>Embryophyta</taxon>
        <taxon>Tracheophyta</taxon>
        <taxon>Spermatophyta</taxon>
        <taxon>Magnoliopsida</taxon>
        <taxon>eudicotyledons</taxon>
        <taxon>Gunneridae</taxon>
        <taxon>Pentapetalae</taxon>
        <taxon>asterids</taxon>
        <taxon>campanulids</taxon>
        <taxon>Asterales</taxon>
        <taxon>Asteraceae</taxon>
        <taxon>Asteroideae</taxon>
        <taxon>Anthemideae</taxon>
        <taxon>Artemisiinae</taxon>
        <taxon>Artemisia</taxon>
    </lineage>
</organism>
<dbReference type="AlphaFoldDB" id="A0A2U1P2A8"/>
<protein>
    <submittedName>
        <fullName evidence="2">ATPase, F1/V1/A1 complex, alpha/beta subunit, Zinc knuckle CX2CX4HX4C</fullName>
    </submittedName>
</protein>
<keyword evidence="3" id="KW-1185">Reference proteome</keyword>
<evidence type="ECO:0000256" key="1">
    <source>
        <dbReference type="SAM" id="MobiDB-lite"/>
    </source>
</evidence>
<evidence type="ECO:0000313" key="2">
    <source>
        <dbReference type="EMBL" id="PWA79872.1"/>
    </source>
</evidence>
<dbReference type="InterPro" id="IPR040256">
    <property type="entry name" value="At4g02000-like"/>
</dbReference>
<reference evidence="2 3" key="1">
    <citation type="journal article" date="2018" name="Mol. Plant">
        <title>The genome of Artemisia annua provides insight into the evolution of Asteraceae family and artemisinin biosynthesis.</title>
        <authorList>
            <person name="Shen Q."/>
            <person name="Zhang L."/>
            <person name="Liao Z."/>
            <person name="Wang S."/>
            <person name="Yan T."/>
            <person name="Shi P."/>
            <person name="Liu M."/>
            <person name="Fu X."/>
            <person name="Pan Q."/>
            <person name="Wang Y."/>
            <person name="Lv Z."/>
            <person name="Lu X."/>
            <person name="Zhang F."/>
            <person name="Jiang W."/>
            <person name="Ma Y."/>
            <person name="Chen M."/>
            <person name="Hao X."/>
            <person name="Li L."/>
            <person name="Tang Y."/>
            <person name="Lv G."/>
            <person name="Zhou Y."/>
            <person name="Sun X."/>
            <person name="Brodelius P.E."/>
            <person name="Rose J.K.C."/>
            <person name="Tang K."/>
        </authorList>
    </citation>
    <scope>NUCLEOTIDE SEQUENCE [LARGE SCALE GENOMIC DNA]</scope>
    <source>
        <strain evidence="3">cv. Huhao1</strain>
        <tissue evidence="2">Leaf</tissue>
    </source>
</reference>
<evidence type="ECO:0000313" key="3">
    <source>
        <dbReference type="Proteomes" id="UP000245207"/>
    </source>
</evidence>
<feature type="compositionally biased region" description="Polar residues" evidence="1">
    <location>
        <begin position="207"/>
        <end position="218"/>
    </location>
</feature>
<comment type="caution">
    <text evidence="2">The sequence shown here is derived from an EMBL/GenBank/DDBJ whole genome shotgun (WGS) entry which is preliminary data.</text>
</comment>
<feature type="region of interest" description="Disordered" evidence="1">
    <location>
        <begin position="183"/>
        <end position="223"/>
    </location>
</feature>
<proteinExistence type="predicted"/>
<dbReference type="Proteomes" id="UP000245207">
    <property type="component" value="Unassembled WGS sequence"/>
</dbReference>
<dbReference type="PANTHER" id="PTHR31286">
    <property type="entry name" value="GLYCINE-RICH CELL WALL STRUCTURAL PROTEIN 1.8-LIKE"/>
    <property type="match status" value="1"/>
</dbReference>
<dbReference type="EMBL" id="PKPP01001793">
    <property type="protein sequence ID" value="PWA79872.1"/>
    <property type="molecule type" value="Genomic_DNA"/>
</dbReference>
<sequence>MDRITSSICEKAYGRANFSRVLVEVNAEKGLIEEVDVCYKSPGKTMKLKVEYPWKPPVCSNCKVFGHELEKCKHVVVNNVRQKLQEEIKDQKKDKDIVTDVSENAWQFVNGKSGRGNGMATGSNGHRMYVVESSNRGGFSGRGRGNMNGRGFGNCRFNRNDNKRYVPAEKNSTIKSNNVQNEGAGIEKTKVDPTGKSNDVSGIGEVSKSNDMGNNKSTIGMGMNVNGNKEDLVNTRNRFAALAREQESDQKVYLDVVKARIDAACTKGMYISLEERNSWSDDVKEYYKDQLQKLVKKLMWMVLG</sequence>
<accession>A0A2U1P2A8</accession>
<dbReference type="PANTHER" id="PTHR31286:SF180">
    <property type="entry name" value="OS10G0362600 PROTEIN"/>
    <property type="match status" value="1"/>
</dbReference>
<name>A0A2U1P2A8_ARTAN</name>
<gene>
    <name evidence="2" type="ORF">CTI12_AA200630</name>
</gene>